<protein>
    <recommendedName>
        <fullName evidence="4">CBS domain-containing protein</fullName>
    </recommendedName>
</protein>
<reference evidence="5" key="1">
    <citation type="submission" date="2021-01" db="EMBL/GenBank/DDBJ databases">
        <authorList>
            <person name="Corre E."/>
            <person name="Pelletier E."/>
            <person name="Niang G."/>
            <person name="Scheremetjew M."/>
            <person name="Finn R."/>
            <person name="Kale V."/>
            <person name="Holt S."/>
            <person name="Cochrane G."/>
            <person name="Meng A."/>
            <person name="Brown T."/>
            <person name="Cohen L."/>
        </authorList>
    </citation>
    <scope>NUCLEOTIDE SEQUENCE</scope>
    <source>
        <strain evidence="5">CCAP979/52</strain>
    </source>
</reference>
<dbReference type="InterPro" id="IPR000644">
    <property type="entry name" value="CBS_dom"/>
</dbReference>
<dbReference type="Gene3D" id="3.10.580.10">
    <property type="entry name" value="CBS-domain"/>
    <property type="match status" value="2"/>
</dbReference>
<feature type="domain" description="CBS" evidence="4">
    <location>
        <begin position="199"/>
        <end position="257"/>
    </location>
</feature>
<dbReference type="InterPro" id="IPR046342">
    <property type="entry name" value="CBS_dom_sf"/>
</dbReference>
<evidence type="ECO:0000313" key="5">
    <source>
        <dbReference type="EMBL" id="CAD8635327.1"/>
    </source>
</evidence>
<evidence type="ECO:0000256" key="3">
    <source>
        <dbReference type="PROSITE-ProRule" id="PRU00703"/>
    </source>
</evidence>
<dbReference type="SUPFAM" id="SSF54631">
    <property type="entry name" value="CBS-domain pair"/>
    <property type="match status" value="2"/>
</dbReference>
<sequence>MADFEAHRAKLQAFLATQTVENFGLGKQEIVIAPENITPVEGFELLAGKQLRACPVRSACGNEIIGTLDLRDVCKFFVEQHRKKSPESPESASLPVASLRKLVLETITLHPDVQQSEPTLRYLAKMRPFRIFPPSSSMHEIVHALSGPRHIVGISAAADPARASEGSVSGLSKVVNQKDVFALLAPALHEVDVPVTAVMTSPVLSVTGDTPAFKAFELMANKGVSGLAVVDEEGGQIIHNTSAKDVKLWVAPKRRRISGAADGVDAADGALHDDDGALSMDGPIESFLVALRARTDSAAKTRVPVCVCHTTDTVGIVSGILHRTGYHRIWVVDEDRRPVGVVSITDILRHLIPPPAH</sequence>
<dbReference type="PANTHER" id="PTHR13780">
    <property type="entry name" value="AMP-ACTIVATED PROTEIN KINASE, GAMMA REGULATORY SUBUNIT"/>
    <property type="match status" value="1"/>
</dbReference>
<organism evidence="5">
    <name type="scientific">Cryptomonas curvata</name>
    <dbReference type="NCBI Taxonomy" id="233186"/>
    <lineage>
        <taxon>Eukaryota</taxon>
        <taxon>Cryptophyceae</taxon>
        <taxon>Cryptomonadales</taxon>
        <taxon>Cryptomonadaceae</taxon>
        <taxon>Cryptomonas</taxon>
    </lineage>
</organism>
<dbReference type="PANTHER" id="PTHR13780:SF36">
    <property type="entry name" value="CBS DOMAIN-CONTAINING PROTEIN"/>
    <property type="match status" value="1"/>
</dbReference>
<evidence type="ECO:0000259" key="4">
    <source>
        <dbReference type="PROSITE" id="PS51371"/>
    </source>
</evidence>
<keyword evidence="2 3" id="KW-0129">CBS domain</keyword>
<feature type="domain" description="CBS" evidence="4">
    <location>
        <begin position="300"/>
        <end position="357"/>
    </location>
</feature>
<dbReference type="AlphaFoldDB" id="A0A7S0M9X9"/>
<evidence type="ECO:0000256" key="2">
    <source>
        <dbReference type="ARBA" id="ARBA00023122"/>
    </source>
</evidence>
<dbReference type="Pfam" id="PF00571">
    <property type="entry name" value="CBS"/>
    <property type="match status" value="2"/>
</dbReference>
<evidence type="ECO:0000256" key="1">
    <source>
        <dbReference type="ARBA" id="ARBA00022737"/>
    </source>
</evidence>
<proteinExistence type="predicted"/>
<gene>
    <name evidence="5" type="ORF">CCUR1050_LOCUS13008</name>
</gene>
<dbReference type="EMBL" id="HBEZ01023482">
    <property type="protein sequence ID" value="CAD8635327.1"/>
    <property type="molecule type" value="Transcribed_RNA"/>
</dbReference>
<keyword evidence="1" id="KW-0677">Repeat</keyword>
<accession>A0A7S0M9X9</accession>
<name>A0A7S0M9X9_9CRYP</name>
<dbReference type="PROSITE" id="PS51371">
    <property type="entry name" value="CBS"/>
    <property type="match status" value="2"/>
</dbReference>
<dbReference type="InterPro" id="IPR050511">
    <property type="entry name" value="AMPK_gamma/SDS23_families"/>
</dbReference>
<dbReference type="SMART" id="SM00116">
    <property type="entry name" value="CBS"/>
    <property type="match status" value="3"/>
</dbReference>